<dbReference type="AlphaFoldDB" id="A0A9P4MM44"/>
<reference evidence="7" key="1">
    <citation type="journal article" date="2020" name="Stud. Mycol.">
        <title>101 Dothideomycetes genomes: a test case for predicting lifestyles and emergence of pathogens.</title>
        <authorList>
            <person name="Haridas S."/>
            <person name="Albert R."/>
            <person name="Binder M."/>
            <person name="Bloem J."/>
            <person name="Labutti K."/>
            <person name="Salamov A."/>
            <person name="Andreopoulos B."/>
            <person name="Baker S."/>
            <person name="Barry K."/>
            <person name="Bills G."/>
            <person name="Bluhm B."/>
            <person name="Cannon C."/>
            <person name="Castanera R."/>
            <person name="Culley D."/>
            <person name="Daum C."/>
            <person name="Ezra D."/>
            <person name="Gonzalez J."/>
            <person name="Henrissat B."/>
            <person name="Kuo A."/>
            <person name="Liang C."/>
            <person name="Lipzen A."/>
            <person name="Lutzoni F."/>
            <person name="Magnuson J."/>
            <person name="Mondo S."/>
            <person name="Nolan M."/>
            <person name="Ohm R."/>
            <person name="Pangilinan J."/>
            <person name="Park H.-J."/>
            <person name="Ramirez L."/>
            <person name="Alfaro M."/>
            <person name="Sun H."/>
            <person name="Tritt A."/>
            <person name="Yoshinaga Y."/>
            <person name="Zwiers L.-H."/>
            <person name="Turgeon B."/>
            <person name="Goodwin S."/>
            <person name="Spatafora J."/>
            <person name="Crous P."/>
            <person name="Grigoriev I."/>
        </authorList>
    </citation>
    <scope>NUCLEOTIDE SEQUENCE</scope>
    <source>
        <strain evidence="7">CBS 260.36</strain>
    </source>
</reference>
<feature type="transmembrane region" description="Helical" evidence="5">
    <location>
        <begin position="559"/>
        <end position="586"/>
    </location>
</feature>
<organism evidence="7 8">
    <name type="scientific">Myriangium duriaei CBS 260.36</name>
    <dbReference type="NCBI Taxonomy" id="1168546"/>
    <lineage>
        <taxon>Eukaryota</taxon>
        <taxon>Fungi</taxon>
        <taxon>Dikarya</taxon>
        <taxon>Ascomycota</taxon>
        <taxon>Pezizomycotina</taxon>
        <taxon>Dothideomycetes</taxon>
        <taxon>Dothideomycetidae</taxon>
        <taxon>Myriangiales</taxon>
        <taxon>Myriangiaceae</taxon>
        <taxon>Myriangium</taxon>
    </lineage>
</organism>
<dbReference type="Proteomes" id="UP000799439">
    <property type="component" value="Unassembled WGS sequence"/>
</dbReference>
<keyword evidence="5" id="KW-0472">Membrane</keyword>
<keyword evidence="2" id="KW-0285">Flavoprotein</keyword>
<evidence type="ECO:0000313" key="7">
    <source>
        <dbReference type="EMBL" id="KAF2152366.1"/>
    </source>
</evidence>
<dbReference type="Gene3D" id="3.50.50.60">
    <property type="entry name" value="FAD/NAD(P)-binding domain"/>
    <property type="match status" value="1"/>
</dbReference>
<dbReference type="PANTHER" id="PTHR47356">
    <property type="entry name" value="FAD-DEPENDENT MONOOXYGENASE ASQG-RELATED"/>
    <property type="match status" value="1"/>
</dbReference>
<keyword evidence="8" id="KW-1185">Reference proteome</keyword>
<keyword evidence="5" id="KW-0812">Transmembrane</keyword>
<feature type="transmembrane region" description="Helical" evidence="5">
    <location>
        <begin position="731"/>
        <end position="749"/>
    </location>
</feature>
<feature type="transmembrane region" description="Helical" evidence="5">
    <location>
        <begin position="761"/>
        <end position="787"/>
    </location>
</feature>
<evidence type="ECO:0000256" key="5">
    <source>
        <dbReference type="SAM" id="Phobius"/>
    </source>
</evidence>
<keyword evidence="4" id="KW-0560">Oxidoreductase</keyword>
<proteinExistence type="inferred from homology"/>
<name>A0A9P4MM44_9PEZI</name>
<feature type="transmembrane region" description="Helical" evidence="5">
    <location>
        <begin position="679"/>
        <end position="701"/>
    </location>
</feature>
<dbReference type="InterPro" id="IPR050562">
    <property type="entry name" value="FAD_mOase_fung"/>
</dbReference>
<evidence type="ECO:0000259" key="6">
    <source>
        <dbReference type="Pfam" id="PF01494"/>
    </source>
</evidence>
<accession>A0A9P4MM44</accession>
<dbReference type="OrthoDB" id="2431938at2759"/>
<dbReference type="Pfam" id="PF01494">
    <property type="entry name" value="FAD_binding_3"/>
    <property type="match status" value="1"/>
</dbReference>
<dbReference type="SUPFAM" id="SSF51905">
    <property type="entry name" value="FAD/NAD(P)-binding domain"/>
    <property type="match status" value="1"/>
</dbReference>
<feature type="domain" description="FAD-binding" evidence="6">
    <location>
        <begin position="7"/>
        <end position="371"/>
    </location>
</feature>
<evidence type="ECO:0000256" key="4">
    <source>
        <dbReference type="ARBA" id="ARBA00023002"/>
    </source>
</evidence>
<dbReference type="InterPro" id="IPR002938">
    <property type="entry name" value="FAD-bd"/>
</dbReference>
<gene>
    <name evidence="7" type="ORF">K461DRAFT_226175</name>
</gene>
<dbReference type="EMBL" id="ML996086">
    <property type="protein sequence ID" value="KAF2152366.1"/>
    <property type="molecule type" value="Genomic_DNA"/>
</dbReference>
<dbReference type="PRINTS" id="PR00420">
    <property type="entry name" value="RNGMNOXGNASE"/>
</dbReference>
<comment type="similarity">
    <text evidence="1">Belongs to the paxM FAD-dependent monooxygenase family.</text>
</comment>
<keyword evidence="5" id="KW-1133">Transmembrane helix</keyword>
<dbReference type="InterPro" id="IPR036188">
    <property type="entry name" value="FAD/NAD-bd_sf"/>
</dbReference>
<dbReference type="GO" id="GO:0071949">
    <property type="term" value="F:FAD binding"/>
    <property type="evidence" value="ECO:0007669"/>
    <property type="project" value="InterPro"/>
</dbReference>
<evidence type="ECO:0000313" key="8">
    <source>
        <dbReference type="Proteomes" id="UP000799439"/>
    </source>
</evidence>
<dbReference type="GO" id="GO:0004497">
    <property type="term" value="F:monooxygenase activity"/>
    <property type="evidence" value="ECO:0007669"/>
    <property type="project" value="InterPro"/>
</dbReference>
<dbReference type="PANTHER" id="PTHR47356:SF2">
    <property type="entry name" value="FAD-BINDING DOMAIN-CONTAINING PROTEIN-RELATED"/>
    <property type="match status" value="1"/>
</dbReference>
<feature type="transmembrane region" description="Helical" evidence="5">
    <location>
        <begin position="606"/>
        <end position="624"/>
    </location>
</feature>
<evidence type="ECO:0000256" key="2">
    <source>
        <dbReference type="ARBA" id="ARBA00022630"/>
    </source>
</evidence>
<keyword evidence="3" id="KW-0274">FAD</keyword>
<evidence type="ECO:0000256" key="1">
    <source>
        <dbReference type="ARBA" id="ARBA00007992"/>
    </source>
</evidence>
<sequence length="831" mass="92764">MSDPKDFHVLVVGGGIGGLALAKSLELAGISYTLLESRDKIAPQVGASIGINPNGARILDQFGYFDEVLAAVEPLHSMTNRYGNHEKLGSPRDVPLIVAARTGYPLAFLDRHRFLEIMYNNLKDKTLVLLNKRVERIDTSETSVTVKCRDGSEYHGHVVIGCDGVNSPTRHELWRIADEQSPGYIPQKDKTAMTVEYKCLYGIATKTTGIDPPGHLYGGHGFDNSKLYIVNKGDRIYFFMIEKLDRIYGTQEIPKYTKEDAVQFAEQIRDWKMQHTTFGEVWKNVESYALVPLEEANYEKWAYGRIACAGDATTKMTPNSGAGGNASIESAAAVANELKRLVDHSHGIPSGDAIAAALVRYQDARLLRAHAIGKAANNVTRVHALKTWMHRFLVYYLVPRAGDLLTDMQCGFLTGAVMLDWLPPPKRSLTGTMPFNPQAGTGKQESRLWRLFLSLPLLAIFIAATQILNPTPLLPMLTSMHDNRQYEAGSFSFAVREKFTGIKWFDDIWRPLTICFMPSNFAVDELSYVQMNSFLTDVGIIYSIMLIESARRASALTVFKLPMLFGIFSQLAGGGMILPLYFYLAWWTCQIDHFKALDMRLTSMKYTSTVVVSMMVCYYLPLRMQFFASSFETRHLWNWVWQIFPITVAIMQRFLAATVAKDTITSDRLNRPLADLTTIQVQLAIPVLLSAVTWITTYFTAPFSMKEIFTPRTVALSSTDFNLGIRTLLQWDWVLIFGSAYIWLAYSFWDLKAAGMSHYSWIALLMLSFGLSGALGPGATFAIGWGYREYCLAYHKHKGAVVSAEVPAKGNVANGTANGVAKEIGNGHVKA</sequence>
<feature type="transmembrane region" description="Helical" evidence="5">
    <location>
        <begin position="636"/>
        <end position="659"/>
    </location>
</feature>
<evidence type="ECO:0000256" key="3">
    <source>
        <dbReference type="ARBA" id="ARBA00022827"/>
    </source>
</evidence>
<comment type="caution">
    <text evidence="7">The sequence shown here is derived from an EMBL/GenBank/DDBJ whole genome shotgun (WGS) entry which is preliminary data.</text>
</comment>
<protein>
    <submittedName>
        <fullName evidence="7">FAD/NAD(P)-binding domain-containing protein</fullName>
    </submittedName>
</protein>